<evidence type="ECO:0000256" key="1">
    <source>
        <dbReference type="SAM" id="MobiDB-lite"/>
    </source>
</evidence>
<evidence type="ECO:0008006" key="5">
    <source>
        <dbReference type="Google" id="ProtNLM"/>
    </source>
</evidence>
<dbReference type="Pfam" id="PF14039">
    <property type="entry name" value="YusW"/>
    <property type="match status" value="1"/>
</dbReference>
<reference evidence="3 4" key="1">
    <citation type="submission" date="2016-12" db="EMBL/GenBank/DDBJ databases">
        <title>The whole genome sequencing and assembly of Bacillus cohnii DSM 6307T strain.</title>
        <authorList>
            <person name="Lee Y.-J."/>
            <person name="Yi H."/>
            <person name="Bahn Y.-S."/>
            <person name="Kim J.F."/>
            <person name="Lee D.-W."/>
        </authorList>
    </citation>
    <scope>NUCLEOTIDE SEQUENCE [LARGE SCALE GENOMIC DNA]</scope>
    <source>
        <strain evidence="3 4">DSM 6307</strain>
    </source>
</reference>
<feature type="region of interest" description="Disordered" evidence="1">
    <location>
        <begin position="23"/>
        <end position="53"/>
    </location>
</feature>
<feature type="signal peptide" evidence="2">
    <location>
        <begin position="1"/>
        <end position="22"/>
    </location>
</feature>
<sequence length="166" mass="19077">MFKTNILMIFALLFVITGCGQNDVSPPPPETGDTNNTTPGITEGEINPLDDDDDMTVRDEDIQHSFMKFDLDVEYDRNVSYEAEYEMEGNGESKIEDDLNDRRLYGDDAYNELKPKLEQLNFTQETENIEITEEILTVFGIPTEYKEFELEVTFTDGTTKEVKFTQ</sequence>
<dbReference type="RefSeq" id="WP_066420667.1">
    <property type="nucleotide sequence ID" value="NZ_CP018866.1"/>
</dbReference>
<evidence type="ECO:0000313" key="3">
    <source>
        <dbReference type="EMBL" id="AST91813.1"/>
    </source>
</evidence>
<dbReference type="InterPro" id="IPR025623">
    <property type="entry name" value="YusW"/>
</dbReference>
<name>A0A223KR66_9BACI</name>
<evidence type="ECO:0000256" key="2">
    <source>
        <dbReference type="SAM" id="SignalP"/>
    </source>
</evidence>
<protein>
    <recommendedName>
        <fullName evidence="5">YusW-like protein</fullName>
    </recommendedName>
</protein>
<dbReference type="PROSITE" id="PS51257">
    <property type="entry name" value="PROKAR_LIPOPROTEIN"/>
    <property type="match status" value="1"/>
</dbReference>
<keyword evidence="2" id="KW-0732">Signal</keyword>
<dbReference type="AlphaFoldDB" id="A0A223KR66"/>
<dbReference type="STRING" id="1314751.GCA_001591425_04392"/>
<dbReference type="KEGG" id="bcoh:BC6307_11250"/>
<accession>A0A223KR66</accession>
<proteinExistence type="predicted"/>
<organism evidence="3 4">
    <name type="scientific">Sutcliffiella cohnii</name>
    <dbReference type="NCBI Taxonomy" id="33932"/>
    <lineage>
        <taxon>Bacteria</taxon>
        <taxon>Bacillati</taxon>
        <taxon>Bacillota</taxon>
        <taxon>Bacilli</taxon>
        <taxon>Bacillales</taxon>
        <taxon>Bacillaceae</taxon>
        <taxon>Sutcliffiella</taxon>
    </lineage>
</organism>
<evidence type="ECO:0000313" key="4">
    <source>
        <dbReference type="Proteomes" id="UP000215224"/>
    </source>
</evidence>
<dbReference type="EMBL" id="CP018866">
    <property type="protein sequence ID" value="AST91813.1"/>
    <property type="molecule type" value="Genomic_DNA"/>
</dbReference>
<feature type="chain" id="PRO_5011273707" description="YusW-like protein" evidence="2">
    <location>
        <begin position="23"/>
        <end position="166"/>
    </location>
</feature>
<gene>
    <name evidence="3" type="ORF">BC6307_11250</name>
</gene>
<keyword evidence="4" id="KW-1185">Reference proteome</keyword>
<dbReference type="Proteomes" id="UP000215224">
    <property type="component" value="Chromosome"/>
</dbReference>